<dbReference type="AlphaFoldDB" id="A0A2T3B7H3"/>
<feature type="compositionally biased region" description="Polar residues" evidence="1">
    <location>
        <begin position="186"/>
        <end position="196"/>
    </location>
</feature>
<accession>A0A2T3B7H3</accession>
<dbReference type="SUPFAM" id="SSF46689">
    <property type="entry name" value="Homeodomain-like"/>
    <property type="match status" value="1"/>
</dbReference>
<keyword evidence="3" id="KW-1185">Reference proteome</keyword>
<dbReference type="RefSeq" id="XP_024722874.1">
    <property type="nucleotide sequence ID" value="XM_024864416.1"/>
</dbReference>
<gene>
    <name evidence="2" type="ORF">M430DRAFT_210032</name>
</gene>
<evidence type="ECO:0000313" key="3">
    <source>
        <dbReference type="Proteomes" id="UP000241818"/>
    </source>
</evidence>
<reference evidence="2 3" key="1">
    <citation type="journal article" date="2018" name="New Phytol.">
        <title>Comparative genomics and transcriptomics depict ericoid mycorrhizal fungi as versatile saprotrophs and plant mutualists.</title>
        <authorList>
            <person name="Martino E."/>
            <person name="Morin E."/>
            <person name="Grelet G.A."/>
            <person name="Kuo A."/>
            <person name="Kohler A."/>
            <person name="Daghino S."/>
            <person name="Barry K.W."/>
            <person name="Cichocki N."/>
            <person name="Clum A."/>
            <person name="Dockter R.B."/>
            <person name="Hainaut M."/>
            <person name="Kuo R.C."/>
            <person name="LaButti K."/>
            <person name="Lindahl B.D."/>
            <person name="Lindquist E.A."/>
            <person name="Lipzen A."/>
            <person name="Khouja H.R."/>
            <person name="Magnuson J."/>
            <person name="Murat C."/>
            <person name="Ohm R.A."/>
            <person name="Singer S.W."/>
            <person name="Spatafora J.W."/>
            <person name="Wang M."/>
            <person name="Veneault-Fourrey C."/>
            <person name="Henrissat B."/>
            <person name="Grigoriev I.V."/>
            <person name="Martin F.M."/>
            <person name="Perotto S."/>
        </authorList>
    </citation>
    <scope>NUCLEOTIDE SEQUENCE [LARGE SCALE GENOMIC DNA]</scope>
    <source>
        <strain evidence="2 3">ATCC 22711</strain>
    </source>
</reference>
<organism evidence="2 3">
    <name type="scientific">Amorphotheca resinae ATCC 22711</name>
    <dbReference type="NCBI Taxonomy" id="857342"/>
    <lineage>
        <taxon>Eukaryota</taxon>
        <taxon>Fungi</taxon>
        <taxon>Dikarya</taxon>
        <taxon>Ascomycota</taxon>
        <taxon>Pezizomycotina</taxon>
        <taxon>Leotiomycetes</taxon>
        <taxon>Helotiales</taxon>
        <taxon>Amorphothecaceae</taxon>
        <taxon>Amorphotheca</taxon>
    </lineage>
</organism>
<dbReference type="EMBL" id="KZ679008">
    <property type="protein sequence ID" value="PSS22828.1"/>
    <property type="molecule type" value="Genomic_DNA"/>
</dbReference>
<dbReference type="GeneID" id="36572497"/>
<evidence type="ECO:0008006" key="4">
    <source>
        <dbReference type="Google" id="ProtNLM"/>
    </source>
</evidence>
<sequence length="207" mass="22673">MAKTLEKEVVAAIELAITNAQKSGQPPDLHAIAARFNCTYQSVCYIRRRIEKHQRTGVDDRKKPGRKPLADRDKMAESIKGLLARRPGLDQSAIRDCLFDEYGVRLCQATISRMLRRNAIPHKISNKLYKKSKLFTTNEGCVIAGEASGAAATYPLPSASDETCKSPYASAAEVLGEEMPNNLMTTPSANMTSNHPSIGANAMAHNR</sequence>
<dbReference type="OrthoDB" id="3524915at2759"/>
<dbReference type="InParanoid" id="A0A2T3B7H3"/>
<protein>
    <recommendedName>
        <fullName evidence="4">Transposase Tc1-like domain-containing protein</fullName>
    </recommendedName>
</protein>
<feature type="region of interest" description="Disordered" evidence="1">
    <location>
        <begin position="186"/>
        <end position="207"/>
    </location>
</feature>
<name>A0A2T3B7H3_AMORE</name>
<evidence type="ECO:0000256" key="1">
    <source>
        <dbReference type="SAM" id="MobiDB-lite"/>
    </source>
</evidence>
<proteinExistence type="predicted"/>
<dbReference type="InterPro" id="IPR009057">
    <property type="entry name" value="Homeodomain-like_sf"/>
</dbReference>
<evidence type="ECO:0000313" key="2">
    <source>
        <dbReference type="EMBL" id="PSS22828.1"/>
    </source>
</evidence>
<dbReference type="Proteomes" id="UP000241818">
    <property type="component" value="Unassembled WGS sequence"/>
</dbReference>